<accession>A0A1M5T2Q0</accession>
<dbReference type="Gene3D" id="1.10.3210.10">
    <property type="entry name" value="Hypothetical protein af1432"/>
    <property type="match status" value="1"/>
</dbReference>
<organism evidence="2 3">
    <name type="scientific">Butyrivibrio fibrisolvens DSM 3071</name>
    <dbReference type="NCBI Taxonomy" id="1121131"/>
    <lineage>
        <taxon>Bacteria</taxon>
        <taxon>Bacillati</taxon>
        <taxon>Bacillota</taxon>
        <taxon>Clostridia</taxon>
        <taxon>Lachnospirales</taxon>
        <taxon>Lachnospiraceae</taxon>
        <taxon>Butyrivibrio</taxon>
    </lineage>
</organism>
<feature type="domain" description="HD/PDEase" evidence="1">
    <location>
        <begin position="19"/>
        <end position="150"/>
    </location>
</feature>
<dbReference type="SUPFAM" id="SSF109604">
    <property type="entry name" value="HD-domain/PDEase-like"/>
    <property type="match status" value="1"/>
</dbReference>
<dbReference type="InterPro" id="IPR006674">
    <property type="entry name" value="HD_domain"/>
</dbReference>
<reference evidence="3" key="1">
    <citation type="submission" date="2016-11" db="EMBL/GenBank/DDBJ databases">
        <authorList>
            <person name="Varghese N."/>
            <person name="Submissions S."/>
        </authorList>
    </citation>
    <scope>NUCLEOTIDE SEQUENCE [LARGE SCALE GENOMIC DNA]</scope>
    <source>
        <strain evidence="3">DSM 3071</strain>
    </source>
</reference>
<dbReference type="Proteomes" id="UP000184278">
    <property type="component" value="Unassembled WGS sequence"/>
</dbReference>
<dbReference type="RefSeq" id="WP_073385198.1">
    <property type="nucleotide sequence ID" value="NZ_FQXK01000004.1"/>
</dbReference>
<sequence>MLPTRSEAERLLEEAEKCNPGPWGNHSRVAAHCAEKIALSCGGMNPEKAYILGLLHDIGRKFGVRHLGHVSDGYSYMMSLGYDEVARICLTHSFNNMRLDEYIGKVDTSEDEYELIQTELGKIKADEYDMLIQLCDALAGSESVMNIEDRMNDVKRRYGNFPQAKWDSNMRLKAYFEEKAGKDIYDLVEKDSYTLEELNKNAEKIN</sequence>
<keyword evidence="3" id="KW-1185">Reference proteome</keyword>
<dbReference type="InterPro" id="IPR003607">
    <property type="entry name" value="HD/PDEase_dom"/>
</dbReference>
<dbReference type="EMBL" id="FQXK01000004">
    <property type="protein sequence ID" value="SHH45074.1"/>
    <property type="molecule type" value="Genomic_DNA"/>
</dbReference>
<proteinExistence type="predicted"/>
<gene>
    <name evidence="2" type="ORF">SAMN02745229_00474</name>
</gene>
<evidence type="ECO:0000313" key="2">
    <source>
        <dbReference type="EMBL" id="SHH45074.1"/>
    </source>
</evidence>
<evidence type="ECO:0000313" key="3">
    <source>
        <dbReference type="Proteomes" id="UP000184278"/>
    </source>
</evidence>
<dbReference type="GeneID" id="89509379"/>
<evidence type="ECO:0000259" key="1">
    <source>
        <dbReference type="SMART" id="SM00471"/>
    </source>
</evidence>
<dbReference type="CDD" id="cd00077">
    <property type="entry name" value="HDc"/>
    <property type="match status" value="1"/>
</dbReference>
<dbReference type="SMART" id="SM00471">
    <property type="entry name" value="HDc"/>
    <property type="match status" value="1"/>
</dbReference>
<name>A0A1M5T2Q0_BUTFI</name>
<protein>
    <submittedName>
        <fullName evidence="2">HD domain-containing protein</fullName>
    </submittedName>
</protein>
<dbReference type="AlphaFoldDB" id="A0A1M5T2Q0"/>
<dbReference type="Pfam" id="PF01966">
    <property type="entry name" value="HD"/>
    <property type="match status" value="1"/>
</dbReference>
<dbReference type="STRING" id="1121131.SAMN02745229_00474"/>
<dbReference type="OrthoDB" id="9794480at2"/>